<comment type="caution">
    <text evidence="2">The sequence shown here is derived from an EMBL/GenBank/DDBJ whole genome shotgun (WGS) entry which is preliminary data.</text>
</comment>
<dbReference type="InterPro" id="IPR052578">
    <property type="entry name" value="PI_Transfer_CRAL-TRIO"/>
</dbReference>
<protein>
    <recommendedName>
        <fullName evidence="1">CRAL-TRIO domain-containing protein</fullName>
    </recommendedName>
</protein>
<keyword evidence="3" id="KW-1185">Reference proteome</keyword>
<reference evidence="2 3" key="1">
    <citation type="journal article" date="2023" name="IScience">
        <title>Expanded male sex-determining region conserved during the evolution of homothallism in the green alga Volvox.</title>
        <authorList>
            <person name="Yamamoto K."/>
            <person name="Matsuzaki R."/>
            <person name="Mahakham W."/>
            <person name="Heman W."/>
            <person name="Sekimoto H."/>
            <person name="Kawachi M."/>
            <person name="Minakuchi Y."/>
            <person name="Toyoda A."/>
            <person name="Nozaki H."/>
        </authorList>
    </citation>
    <scope>NUCLEOTIDE SEQUENCE [LARGE SCALE GENOMIC DNA]</scope>
    <source>
        <strain evidence="2 3">NIES-4468</strain>
    </source>
</reference>
<dbReference type="Gene3D" id="3.40.525.10">
    <property type="entry name" value="CRAL-TRIO lipid binding domain"/>
    <property type="match status" value="1"/>
</dbReference>
<dbReference type="Proteomes" id="UP001165090">
    <property type="component" value="Unassembled WGS sequence"/>
</dbReference>
<gene>
    <name evidence="2" type="ORF">VaNZ11_012430</name>
</gene>
<feature type="domain" description="CRAL-TRIO" evidence="1">
    <location>
        <begin position="126"/>
        <end position="271"/>
    </location>
</feature>
<dbReference type="InterPro" id="IPR036865">
    <property type="entry name" value="CRAL-TRIO_dom_sf"/>
</dbReference>
<dbReference type="SUPFAM" id="SSF46938">
    <property type="entry name" value="CRAL/TRIO N-terminal domain"/>
    <property type="match status" value="1"/>
</dbReference>
<dbReference type="SUPFAM" id="SSF52087">
    <property type="entry name" value="CRAL/TRIO domain"/>
    <property type="match status" value="1"/>
</dbReference>
<accession>A0ABQ5SDU5</accession>
<dbReference type="PROSITE" id="PS50191">
    <property type="entry name" value="CRAL_TRIO"/>
    <property type="match status" value="1"/>
</dbReference>
<name>A0ABQ5SDU5_9CHLO</name>
<dbReference type="CDD" id="cd00170">
    <property type="entry name" value="SEC14"/>
    <property type="match status" value="1"/>
</dbReference>
<evidence type="ECO:0000259" key="1">
    <source>
        <dbReference type="PROSITE" id="PS50191"/>
    </source>
</evidence>
<dbReference type="PANTHER" id="PTHR45824:SF29">
    <property type="entry name" value="GH16843P"/>
    <property type="match status" value="1"/>
</dbReference>
<dbReference type="Pfam" id="PF00650">
    <property type="entry name" value="CRAL_TRIO"/>
    <property type="match status" value="1"/>
</dbReference>
<dbReference type="PANTHER" id="PTHR45824">
    <property type="entry name" value="GH16843P"/>
    <property type="match status" value="1"/>
</dbReference>
<sequence>MEQDQPQNLRLQASSSSLSQCAEPLSWSASSASDTSVSSTSVTPDSITDEQVSYVRKHLDPGFQVDDTTVKRFIRATCGNLTLSAKRLNATLAWRAKVQPEKVVCRACARDPRSHYMHTVGYCLQGRPIIYSCLELPTNKIFEDNRDHMIQTFELAIKCMPPGVEQWIWVCDFKGFGMVDVNPKLAKLFLDISGEHYPERLGLFLVVDAPSLFGMLWRAISHFVDPKTYKKIRFLPFDAGNTDVPSKSRLKAAMDLHFDPATTAWLLREMNENREKAKAAKKVYNMYSIYERALKGQLCDGHEHENCHHGHLASEAPERPIGAATEGEEQPTAVAAGQATGASSGVAHAVHARSGSSAGQVARVAANEAAVHDLLGTPAMLHTYNMNPDLLLPQATTIA</sequence>
<proteinExistence type="predicted"/>
<dbReference type="InterPro" id="IPR001251">
    <property type="entry name" value="CRAL-TRIO_dom"/>
</dbReference>
<evidence type="ECO:0000313" key="3">
    <source>
        <dbReference type="Proteomes" id="UP001165090"/>
    </source>
</evidence>
<dbReference type="EMBL" id="BSDZ01000079">
    <property type="protein sequence ID" value="GLI68103.1"/>
    <property type="molecule type" value="Genomic_DNA"/>
</dbReference>
<dbReference type="InterPro" id="IPR036273">
    <property type="entry name" value="CRAL/TRIO_N_dom_sf"/>
</dbReference>
<evidence type="ECO:0000313" key="2">
    <source>
        <dbReference type="EMBL" id="GLI68103.1"/>
    </source>
</evidence>
<dbReference type="SMART" id="SM00516">
    <property type="entry name" value="SEC14"/>
    <property type="match status" value="1"/>
</dbReference>
<organism evidence="2 3">
    <name type="scientific">Volvox africanus</name>
    <dbReference type="NCBI Taxonomy" id="51714"/>
    <lineage>
        <taxon>Eukaryota</taxon>
        <taxon>Viridiplantae</taxon>
        <taxon>Chlorophyta</taxon>
        <taxon>core chlorophytes</taxon>
        <taxon>Chlorophyceae</taxon>
        <taxon>CS clade</taxon>
        <taxon>Chlamydomonadales</taxon>
        <taxon>Volvocaceae</taxon>
        <taxon>Volvox</taxon>
    </lineage>
</organism>